<feature type="domain" description="DUF4167" evidence="2">
    <location>
        <begin position="11"/>
        <end position="88"/>
    </location>
</feature>
<dbReference type="InterPro" id="IPR025430">
    <property type="entry name" value="DUF4167"/>
</dbReference>
<organism evidence="3 4">
    <name type="scientific">Falsochrobactrum tianjinense</name>
    <dbReference type="NCBI Taxonomy" id="2706015"/>
    <lineage>
        <taxon>Bacteria</taxon>
        <taxon>Pseudomonadati</taxon>
        <taxon>Pseudomonadota</taxon>
        <taxon>Alphaproteobacteria</taxon>
        <taxon>Hyphomicrobiales</taxon>
        <taxon>Brucellaceae</taxon>
        <taxon>Falsochrobactrum</taxon>
    </lineage>
</organism>
<feature type="region of interest" description="Disordered" evidence="1">
    <location>
        <begin position="1"/>
        <end position="40"/>
    </location>
</feature>
<evidence type="ECO:0000313" key="3">
    <source>
        <dbReference type="EMBL" id="MBV2141879.1"/>
    </source>
</evidence>
<gene>
    <name evidence="3" type="ORF">KUG47_00020</name>
</gene>
<sequence length="295" mass="31539">MRPAQQNRRMRGRGNNNNNNNNRKGPNPLSRNYESNGPDVKIRGNAQHIAEKYTTLARDAQASGDRVIAENYLQHAEHYNRIIMAAMAQNNIPFQREETFDNDGADEDETGFSPAASAPQPASGTGPQPVIEGTPAEVIYGEEGGEGRSQQREGREQRRPVRGRRPQRERFNAEEASEQPTIEAVAETPVAAAAEVKDASAPVAETPAVAPVPTPAPAVEKTAPAAVEGPVAPVVKKAPAAKKAAPAAVEAAPVEGAEEEGTVRRTTRRPGRPRRVAKDENASETPVAETTASDV</sequence>
<dbReference type="EMBL" id="JAHRVA010000001">
    <property type="protein sequence ID" value="MBV2141879.1"/>
    <property type="molecule type" value="Genomic_DNA"/>
</dbReference>
<proteinExistence type="predicted"/>
<feature type="compositionally biased region" description="Low complexity" evidence="1">
    <location>
        <begin position="13"/>
        <end position="23"/>
    </location>
</feature>
<feature type="region of interest" description="Disordered" evidence="1">
    <location>
        <begin position="245"/>
        <end position="295"/>
    </location>
</feature>
<evidence type="ECO:0000259" key="2">
    <source>
        <dbReference type="Pfam" id="PF13763"/>
    </source>
</evidence>
<protein>
    <submittedName>
        <fullName evidence="3">DUF4167 domain-containing protein</fullName>
    </submittedName>
</protein>
<feature type="compositionally biased region" description="Low complexity" evidence="1">
    <location>
        <begin position="113"/>
        <end position="123"/>
    </location>
</feature>
<evidence type="ECO:0000313" key="4">
    <source>
        <dbReference type="Proteomes" id="UP000752297"/>
    </source>
</evidence>
<name>A0A949PL24_9HYPH</name>
<dbReference type="AlphaFoldDB" id="A0A949PL24"/>
<evidence type="ECO:0000256" key="1">
    <source>
        <dbReference type="SAM" id="MobiDB-lite"/>
    </source>
</evidence>
<reference evidence="3 4" key="1">
    <citation type="submission" date="2021-06" db="EMBL/GenBank/DDBJ databases">
        <title>Falsochrobactrum tianjin sp.nov., a new petroleum-degrading bacteria isolated from oily soils.</title>
        <authorList>
            <person name="Chen G."/>
            <person name="Chen H."/>
            <person name="Tian J."/>
            <person name="Qing J."/>
            <person name="Zhong L."/>
            <person name="Ma W."/>
            <person name="Song Y."/>
            <person name="Cui X."/>
            <person name="Yan B."/>
        </authorList>
    </citation>
    <scope>NUCLEOTIDE SEQUENCE [LARGE SCALE GENOMIC DNA]</scope>
    <source>
        <strain evidence="3 4">TDYN1</strain>
    </source>
</reference>
<dbReference type="RefSeq" id="WP_217675916.1">
    <property type="nucleotide sequence ID" value="NZ_JAHRVA010000001.1"/>
</dbReference>
<feature type="compositionally biased region" description="Low complexity" evidence="1">
    <location>
        <begin position="245"/>
        <end position="255"/>
    </location>
</feature>
<dbReference type="Proteomes" id="UP000752297">
    <property type="component" value="Unassembled WGS sequence"/>
</dbReference>
<feature type="region of interest" description="Disordered" evidence="1">
    <location>
        <begin position="98"/>
        <end position="216"/>
    </location>
</feature>
<feature type="compositionally biased region" description="Basic residues" evidence="1">
    <location>
        <begin position="265"/>
        <end position="275"/>
    </location>
</feature>
<dbReference type="Pfam" id="PF13763">
    <property type="entry name" value="DUF4167"/>
    <property type="match status" value="1"/>
</dbReference>
<feature type="compositionally biased region" description="Basic and acidic residues" evidence="1">
    <location>
        <begin position="145"/>
        <end position="159"/>
    </location>
</feature>
<comment type="caution">
    <text evidence="3">The sequence shown here is derived from an EMBL/GenBank/DDBJ whole genome shotgun (WGS) entry which is preliminary data.</text>
</comment>
<feature type="compositionally biased region" description="Acidic residues" evidence="1">
    <location>
        <begin position="100"/>
        <end position="110"/>
    </location>
</feature>
<accession>A0A949PL24</accession>
<feature type="compositionally biased region" description="Low complexity" evidence="1">
    <location>
        <begin position="183"/>
        <end position="209"/>
    </location>
</feature>
<keyword evidence="4" id="KW-1185">Reference proteome</keyword>